<organism evidence="3 4">
    <name type="scientific">Aphanomyces stellatus</name>
    <dbReference type="NCBI Taxonomy" id="120398"/>
    <lineage>
        <taxon>Eukaryota</taxon>
        <taxon>Sar</taxon>
        <taxon>Stramenopiles</taxon>
        <taxon>Oomycota</taxon>
        <taxon>Saprolegniomycetes</taxon>
        <taxon>Saprolegniales</taxon>
        <taxon>Verrucalvaceae</taxon>
        <taxon>Aphanomyces</taxon>
    </lineage>
</organism>
<protein>
    <submittedName>
        <fullName evidence="3">Aste57867_9359 protein</fullName>
    </submittedName>
</protein>
<reference evidence="3 4" key="1">
    <citation type="submission" date="2019-03" db="EMBL/GenBank/DDBJ databases">
        <authorList>
            <person name="Gaulin E."/>
            <person name="Dumas B."/>
        </authorList>
    </citation>
    <scope>NUCLEOTIDE SEQUENCE [LARGE SCALE GENOMIC DNA]</scope>
    <source>
        <strain evidence="3">CBS 568.67</strain>
    </source>
</reference>
<proteinExistence type="predicted"/>
<dbReference type="EMBL" id="VJMH01005138">
    <property type="protein sequence ID" value="KAF0700080.1"/>
    <property type="molecule type" value="Genomic_DNA"/>
</dbReference>
<name>A0A485KMN4_9STRA</name>
<evidence type="ECO:0000313" key="2">
    <source>
        <dbReference type="EMBL" id="KAF0700080.1"/>
    </source>
</evidence>
<reference evidence="2" key="2">
    <citation type="submission" date="2019-06" db="EMBL/GenBank/DDBJ databases">
        <title>Genomics analysis of Aphanomyces spp. identifies a new class of oomycete effector associated with host adaptation.</title>
        <authorList>
            <person name="Gaulin E."/>
        </authorList>
    </citation>
    <scope>NUCLEOTIDE SEQUENCE</scope>
    <source>
        <strain evidence="2">CBS 578.67</strain>
    </source>
</reference>
<dbReference type="Proteomes" id="UP000332933">
    <property type="component" value="Unassembled WGS sequence"/>
</dbReference>
<dbReference type="EMBL" id="CAADRA010005159">
    <property type="protein sequence ID" value="VFT86240.1"/>
    <property type="molecule type" value="Genomic_DNA"/>
</dbReference>
<accession>A0A485KMN4</accession>
<dbReference type="AlphaFoldDB" id="A0A485KMN4"/>
<feature type="region of interest" description="Disordered" evidence="1">
    <location>
        <begin position="19"/>
        <end position="49"/>
    </location>
</feature>
<feature type="region of interest" description="Disordered" evidence="1">
    <location>
        <begin position="85"/>
        <end position="118"/>
    </location>
</feature>
<gene>
    <name evidence="3" type="primary">Aste57867_9359</name>
    <name evidence="2" type="ORF">As57867_009323</name>
    <name evidence="3" type="ORF">ASTE57867_9359</name>
</gene>
<evidence type="ECO:0000313" key="3">
    <source>
        <dbReference type="EMBL" id="VFT86240.1"/>
    </source>
</evidence>
<sequence>MLLSPLRALIHARLRAKVQEHDVSSSDIPHDKCLLSPSLPPSLPPSHLLSKRRRDVPALDLRLVSQARSSISPTTRHMAETFVAKRQRRGSAATPRTRATLQWLLSHEPRPPVPPAAA</sequence>
<evidence type="ECO:0000256" key="1">
    <source>
        <dbReference type="SAM" id="MobiDB-lite"/>
    </source>
</evidence>
<evidence type="ECO:0000313" key="4">
    <source>
        <dbReference type="Proteomes" id="UP000332933"/>
    </source>
</evidence>
<keyword evidence="4" id="KW-1185">Reference proteome</keyword>
<feature type="compositionally biased region" description="Basic and acidic residues" evidence="1">
    <location>
        <begin position="19"/>
        <end position="33"/>
    </location>
</feature>